<gene>
    <name evidence="2" type="ORF">N656DRAFT_779854</name>
</gene>
<feature type="compositionally biased region" description="Polar residues" evidence="1">
    <location>
        <begin position="92"/>
        <end position="116"/>
    </location>
</feature>
<evidence type="ECO:0000313" key="2">
    <source>
        <dbReference type="EMBL" id="KAK4111762.1"/>
    </source>
</evidence>
<accession>A0AAN6TCC2</accession>
<dbReference type="GeneID" id="89939391"/>
<evidence type="ECO:0008006" key="4">
    <source>
        <dbReference type="Google" id="ProtNLM"/>
    </source>
</evidence>
<evidence type="ECO:0000313" key="3">
    <source>
        <dbReference type="Proteomes" id="UP001302812"/>
    </source>
</evidence>
<feature type="compositionally biased region" description="Basic and acidic residues" evidence="1">
    <location>
        <begin position="75"/>
        <end position="86"/>
    </location>
</feature>
<dbReference type="Proteomes" id="UP001302812">
    <property type="component" value="Unassembled WGS sequence"/>
</dbReference>
<sequence length="500" mass="54706">MENMVGLPPSYSWSPPATGDQCQSQAQAQLPRPKGPWKWLQWFRKKRLSTEGKVVQGSSCKTKQSIMGRFGFLRKSSDKDKPDKSSDPSSSNPYLQQQSPSQYDGNQYYAENSQRNAGPPGGSRVGLPSSVRPSGLPNRMIGPESRSDTFGSNKTAPPPYREDSPSPPVYSTGGSSPAPGFNSVNPSMGSGYPRDKFGAADGFGGQRYGSTEAQNSQFSSRPAAAGGGYGGLSGSTGGSFANYDGFNSTVPSSGLPANMEEMTEEEREEAKVQMTKNAIVDELRATLNTGERTEAKFDDGIAMLGSLTKTLLEQGDSLQHTKKSLVASQGEAGISQLNMADLEIAKKSIANPASWIQNSSSRTAAREQKKKMVQLQNEQRLEQLDRDEVQSRQNLEKLNQLLEQGTRQKPLLGSNKQKNHSAFEFEDDTGEQRELNEQIDALVPRLEQKARVLNQIAVLQRGVIDQQLVEVSSMTELADTARDSIARNQQRMDTKFGRYR</sequence>
<dbReference type="RefSeq" id="XP_064669332.1">
    <property type="nucleotide sequence ID" value="XM_064815266.1"/>
</dbReference>
<organism evidence="2 3">
    <name type="scientific">Canariomyces notabilis</name>
    <dbReference type="NCBI Taxonomy" id="2074819"/>
    <lineage>
        <taxon>Eukaryota</taxon>
        <taxon>Fungi</taxon>
        <taxon>Dikarya</taxon>
        <taxon>Ascomycota</taxon>
        <taxon>Pezizomycotina</taxon>
        <taxon>Sordariomycetes</taxon>
        <taxon>Sordariomycetidae</taxon>
        <taxon>Sordariales</taxon>
        <taxon>Chaetomiaceae</taxon>
        <taxon>Canariomyces</taxon>
    </lineage>
</organism>
<comment type="caution">
    <text evidence="2">The sequence shown here is derived from an EMBL/GenBank/DDBJ whole genome shotgun (WGS) entry which is preliminary data.</text>
</comment>
<name>A0AAN6TCC2_9PEZI</name>
<evidence type="ECO:0000256" key="1">
    <source>
        <dbReference type="SAM" id="MobiDB-lite"/>
    </source>
</evidence>
<feature type="compositionally biased region" description="Gly residues" evidence="1">
    <location>
        <begin position="225"/>
        <end position="237"/>
    </location>
</feature>
<dbReference type="EMBL" id="MU853344">
    <property type="protein sequence ID" value="KAK4111762.1"/>
    <property type="molecule type" value="Genomic_DNA"/>
</dbReference>
<feature type="region of interest" description="Disordered" evidence="1">
    <location>
        <begin position="65"/>
        <end position="273"/>
    </location>
</feature>
<reference evidence="2" key="2">
    <citation type="submission" date="2023-05" db="EMBL/GenBank/DDBJ databases">
        <authorList>
            <consortium name="Lawrence Berkeley National Laboratory"/>
            <person name="Steindorff A."/>
            <person name="Hensen N."/>
            <person name="Bonometti L."/>
            <person name="Westerberg I."/>
            <person name="Brannstrom I.O."/>
            <person name="Guillou S."/>
            <person name="Cros-Aarteil S."/>
            <person name="Calhoun S."/>
            <person name="Haridas S."/>
            <person name="Kuo A."/>
            <person name="Mondo S."/>
            <person name="Pangilinan J."/>
            <person name="Riley R."/>
            <person name="Labutti K."/>
            <person name="Andreopoulos B."/>
            <person name="Lipzen A."/>
            <person name="Chen C."/>
            <person name="Yanf M."/>
            <person name="Daum C."/>
            <person name="Ng V."/>
            <person name="Clum A."/>
            <person name="Ohm R."/>
            <person name="Martin F."/>
            <person name="Silar P."/>
            <person name="Natvig D."/>
            <person name="Lalanne C."/>
            <person name="Gautier V."/>
            <person name="Ament-Velasquez S.L."/>
            <person name="Kruys A."/>
            <person name="Hutchinson M.I."/>
            <person name="Powell A.J."/>
            <person name="Barry K."/>
            <person name="Miller A.N."/>
            <person name="Grigoriev I.V."/>
            <person name="Debuchy R."/>
            <person name="Gladieux P."/>
            <person name="Thoren M.H."/>
            <person name="Johannesson H."/>
        </authorList>
    </citation>
    <scope>NUCLEOTIDE SEQUENCE</scope>
    <source>
        <strain evidence="2">CBS 508.74</strain>
    </source>
</reference>
<proteinExistence type="predicted"/>
<feature type="compositionally biased region" description="Polar residues" evidence="1">
    <location>
        <begin position="11"/>
        <end position="28"/>
    </location>
</feature>
<protein>
    <recommendedName>
        <fullName evidence="4">t-SNARE coiled-coil homology domain-containing protein</fullName>
    </recommendedName>
</protein>
<dbReference type="AlphaFoldDB" id="A0AAN6TCC2"/>
<keyword evidence="3" id="KW-1185">Reference proteome</keyword>
<reference evidence="2" key="1">
    <citation type="journal article" date="2023" name="Mol. Phylogenet. Evol.">
        <title>Genome-scale phylogeny and comparative genomics of the fungal order Sordariales.</title>
        <authorList>
            <person name="Hensen N."/>
            <person name="Bonometti L."/>
            <person name="Westerberg I."/>
            <person name="Brannstrom I.O."/>
            <person name="Guillou S."/>
            <person name="Cros-Aarteil S."/>
            <person name="Calhoun S."/>
            <person name="Haridas S."/>
            <person name="Kuo A."/>
            <person name="Mondo S."/>
            <person name="Pangilinan J."/>
            <person name="Riley R."/>
            <person name="LaButti K."/>
            <person name="Andreopoulos B."/>
            <person name="Lipzen A."/>
            <person name="Chen C."/>
            <person name="Yan M."/>
            <person name="Daum C."/>
            <person name="Ng V."/>
            <person name="Clum A."/>
            <person name="Steindorff A."/>
            <person name="Ohm R.A."/>
            <person name="Martin F."/>
            <person name="Silar P."/>
            <person name="Natvig D.O."/>
            <person name="Lalanne C."/>
            <person name="Gautier V."/>
            <person name="Ament-Velasquez S.L."/>
            <person name="Kruys A."/>
            <person name="Hutchinson M.I."/>
            <person name="Powell A.J."/>
            <person name="Barry K."/>
            <person name="Miller A.N."/>
            <person name="Grigoriev I.V."/>
            <person name="Debuchy R."/>
            <person name="Gladieux P."/>
            <person name="Hiltunen Thoren M."/>
            <person name="Johannesson H."/>
        </authorList>
    </citation>
    <scope>NUCLEOTIDE SEQUENCE</scope>
    <source>
        <strain evidence="2">CBS 508.74</strain>
    </source>
</reference>
<feature type="region of interest" description="Disordered" evidence="1">
    <location>
        <begin position="1"/>
        <end position="36"/>
    </location>
</feature>
<feature type="compositionally biased region" description="Polar residues" evidence="1">
    <location>
        <begin position="208"/>
        <end position="218"/>
    </location>
</feature>